<evidence type="ECO:0000256" key="3">
    <source>
        <dbReference type="RuleBase" id="RU003939"/>
    </source>
</evidence>
<proteinExistence type="inferred from homology"/>
<dbReference type="InterPro" id="IPR000119">
    <property type="entry name" value="Hist_DNA-bd"/>
</dbReference>
<dbReference type="PRINTS" id="PR01727">
    <property type="entry name" value="DNABINDINGHU"/>
</dbReference>
<dbReference type="HOGENOM" id="CLU_105066_2_4_0"/>
<dbReference type="OrthoDB" id="9799835at2"/>
<reference evidence="4 5" key="1">
    <citation type="journal article" date="2009" name="J. Bacteriol.">
        <title>Complete and draft genome sequences of six members of the Aquificales.</title>
        <authorList>
            <person name="Reysenbach A.L."/>
            <person name="Hamamura N."/>
            <person name="Podar M."/>
            <person name="Griffiths E."/>
            <person name="Ferreira S."/>
            <person name="Hochstein R."/>
            <person name="Heidelberg J."/>
            <person name="Johnson J."/>
            <person name="Mead D."/>
            <person name="Pohorille A."/>
            <person name="Sarmiento M."/>
            <person name="Schweighofer K."/>
            <person name="Seshadri R."/>
            <person name="Voytek M.A."/>
        </authorList>
    </citation>
    <scope>NUCLEOTIDE SEQUENCE [LARGE SCALE GENOMIC DNA]</scope>
    <source>
        <strain evidence="5">Az-Fu1 / DSM 15241 / OCM 825</strain>
    </source>
</reference>
<sequence>MKRADIVNMIHKDKDLNLSLDKREIHKIVNDTFDMISEYLTTDIKEGKKVMISGFGTFIIKRRKGKVGRNPKTGEEKLIPDRLGISFKAGKELKKKINQK</sequence>
<dbReference type="GO" id="GO:0005829">
    <property type="term" value="C:cytosol"/>
    <property type="evidence" value="ECO:0007669"/>
    <property type="project" value="TreeGrafter"/>
</dbReference>
<organism evidence="4 5">
    <name type="scientific">Sulfurihydrogenibium azorense (strain DSM 15241 / OCM 825 / Az-Fu1)</name>
    <dbReference type="NCBI Taxonomy" id="204536"/>
    <lineage>
        <taxon>Bacteria</taxon>
        <taxon>Pseudomonadati</taxon>
        <taxon>Aquificota</taxon>
        <taxon>Aquificia</taxon>
        <taxon>Aquificales</taxon>
        <taxon>Hydrogenothermaceae</taxon>
        <taxon>Sulfurihydrogenibium</taxon>
    </lineage>
</organism>
<evidence type="ECO:0000313" key="4">
    <source>
        <dbReference type="EMBL" id="ACN98848.1"/>
    </source>
</evidence>
<keyword evidence="2 4" id="KW-0238">DNA-binding</keyword>
<evidence type="ECO:0000256" key="1">
    <source>
        <dbReference type="ARBA" id="ARBA00010529"/>
    </source>
</evidence>
<dbReference type="Gene3D" id="4.10.520.10">
    <property type="entry name" value="IHF-like DNA-binding proteins"/>
    <property type="match status" value="1"/>
</dbReference>
<dbReference type="EMBL" id="CP001229">
    <property type="protein sequence ID" value="ACN98848.1"/>
    <property type="molecule type" value="Genomic_DNA"/>
</dbReference>
<dbReference type="PANTHER" id="PTHR33175">
    <property type="entry name" value="DNA-BINDING PROTEIN HU"/>
    <property type="match status" value="1"/>
</dbReference>
<dbReference type="PANTHER" id="PTHR33175:SF2">
    <property type="entry name" value="INTEGRATION HOST FACTOR SUBUNIT ALPHA"/>
    <property type="match status" value="1"/>
</dbReference>
<comment type="similarity">
    <text evidence="1 3">Belongs to the bacterial histone-like protein family.</text>
</comment>
<name>C1DT75_SULAA</name>
<dbReference type="STRING" id="204536.SULAZ_0318"/>
<dbReference type="AlphaFoldDB" id="C1DT75"/>
<dbReference type="InterPro" id="IPR010992">
    <property type="entry name" value="IHF-like_DNA-bd_dom_sf"/>
</dbReference>
<dbReference type="Pfam" id="PF00216">
    <property type="entry name" value="Bac_DNA_binding"/>
    <property type="match status" value="1"/>
</dbReference>
<dbReference type="SMART" id="SM00411">
    <property type="entry name" value="BHL"/>
    <property type="match status" value="1"/>
</dbReference>
<dbReference type="Proteomes" id="UP000001369">
    <property type="component" value="Chromosome"/>
</dbReference>
<dbReference type="SUPFAM" id="SSF47729">
    <property type="entry name" value="IHF-like DNA-binding proteins"/>
    <property type="match status" value="1"/>
</dbReference>
<protein>
    <submittedName>
        <fullName evidence="4">DNA-binding protein HU 1 (DNA-binding protein II) (HB)</fullName>
    </submittedName>
</protein>
<evidence type="ECO:0000313" key="5">
    <source>
        <dbReference type="Proteomes" id="UP000001369"/>
    </source>
</evidence>
<keyword evidence="5" id="KW-1185">Reference proteome</keyword>
<accession>C1DT75</accession>
<evidence type="ECO:0000256" key="2">
    <source>
        <dbReference type="ARBA" id="ARBA00023125"/>
    </source>
</evidence>
<dbReference type="GO" id="GO:0003677">
    <property type="term" value="F:DNA binding"/>
    <property type="evidence" value="ECO:0007669"/>
    <property type="project" value="UniProtKB-KW"/>
</dbReference>
<dbReference type="KEGG" id="saf:SULAZ_0318"/>
<gene>
    <name evidence="4" type="ordered locus">SULAZ_0318</name>
</gene>
<dbReference type="RefSeq" id="WP_012674168.1">
    <property type="nucleotide sequence ID" value="NC_012438.1"/>
</dbReference>
<dbReference type="eggNOG" id="COG0776">
    <property type="taxonomic scope" value="Bacteria"/>
</dbReference>
<dbReference type="GO" id="GO:0030527">
    <property type="term" value="F:structural constituent of chromatin"/>
    <property type="evidence" value="ECO:0007669"/>
    <property type="project" value="InterPro"/>
</dbReference>